<evidence type="ECO:0000256" key="4">
    <source>
        <dbReference type="ARBA" id="ARBA00023043"/>
    </source>
</evidence>
<dbReference type="PROSITE" id="PS50088">
    <property type="entry name" value="ANK_REPEAT"/>
    <property type="match status" value="1"/>
</dbReference>
<dbReference type="InterPro" id="IPR002110">
    <property type="entry name" value="Ankyrin_rpt"/>
</dbReference>
<dbReference type="SMART" id="SM00248">
    <property type="entry name" value="ANK"/>
    <property type="match status" value="2"/>
</dbReference>
<dbReference type="OrthoDB" id="4034597at2759"/>
<proteinExistence type="predicted"/>
<evidence type="ECO:0000256" key="1">
    <source>
        <dbReference type="ARBA" id="ARBA00022448"/>
    </source>
</evidence>
<protein>
    <submittedName>
        <fullName evidence="9">Transient receptor potential cation channel subfamily A member 1</fullName>
    </submittedName>
</protein>
<keyword evidence="6" id="KW-0325">Glycoprotein</keyword>
<keyword evidence="10" id="KW-1185">Reference proteome</keyword>
<gene>
    <name evidence="9" type="primary">TrpA1</name>
    <name evidence="9" type="ORF">AWC38_SpisGene3205</name>
</gene>
<comment type="caution">
    <text evidence="9">The sequence shown here is derived from an EMBL/GenBank/DDBJ whole genome shotgun (WGS) entry which is preliminary data.</text>
</comment>
<evidence type="ECO:0000256" key="3">
    <source>
        <dbReference type="ARBA" id="ARBA00022737"/>
    </source>
</evidence>
<dbReference type="PROSITE" id="PS50297">
    <property type="entry name" value="ANK_REP_REGION"/>
    <property type="match status" value="1"/>
</dbReference>
<keyword evidence="1" id="KW-0813">Transport</keyword>
<evidence type="ECO:0000313" key="9">
    <source>
        <dbReference type="EMBL" id="PFX31959.1"/>
    </source>
</evidence>
<keyword evidence="2" id="KW-0716">Sensory transduction</keyword>
<dbReference type="SUPFAM" id="SSF48403">
    <property type="entry name" value="Ankyrin repeat"/>
    <property type="match status" value="1"/>
</dbReference>
<reference evidence="10" key="1">
    <citation type="journal article" date="2017" name="bioRxiv">
        <title>Comparative analysis of the genomes of Stylophora pistillata and Acropora digitifera provides evidence for extensive differences between species of corals.</title>
        <authorList>
            <person name="Voolstra C.R."/>
            <person name="Li Y."/>
            <person name="Liew Y.J."/>
            <person name="Baumgarten S."/>
            <person name="Zoccola D."/>
            <person name="Flot J.-F."/>
            <person name="Tambutte S."/>
            <person name="Allemand D."/>
            <person name="Aranda M."/>
        </authorList>
    </citation>
    <scope>NUCLEOTIDE SEQUENCE [LARGE SCALE GENOMIC DNA]</scope>
</reference>
<dbReference type="InterPro" id="IPR052076">
    <property type="entry name" value="TRP_cation_channel"/>
</dbReference>
<evidence type="ECO:0000256" key="6">
    <source>
        <dbReference type="ARBA" id="ARBA00023180"/>
    </source>
</evidence>
<dbReference type="EMBL" id="LSMT01000029">
    <property type="protein sequence ID" value="PFX31959.1"/>
    <property type="molecule type" value="Genomic_DNA"/>
</dbReference>
<keyword evidence="4 8" id="KW-0040">ANK repeat</keyword>
<sequence>MAKMNKERPRGSLRPRVDTGTLATSECEILPTLVVRTGNTGKPLCVRQTWARKSRAKIYSMLNATVDQRNIDGDTALYIECRRGHVGVINLLMAHGASLNVCNKDGVTCLQAAAEAGNSDEVVFKHLGFAILEVAVMTIGEVNSQERFVHSESFPNEPTSTEVGLALGDIDAIRRNAAFKRMAVQVKYIANVQNSFPRCISQRFYRSEVVLRPNRRTLRKRLMVLLGMETSSGLDFTPRAKEELSAGTVSDNTEIKKKLDLSEKRIEALIDAMEVQNTLLRELARKIDPGTEMDKKSLKMKVSTVD</sequence>
<dbReference type="Gene3D" id="1.25.40.20">
    <property type="entry name" value="Ankyrin repeat-containing domain"/>
    <property type="match status" value="1"/>
</dbReference>
<name>A0A2B4SS72_STYPI</name>
<keyword evidence="9" id="KW-0675">Receptor</keyword>
<dbReference type="InterPro" id="IPR036770">
    <property type="entry name" value="Ankyrin_rpt-contain_sf"/>
</dbReference>
<organism evidence="9 10">
    <name type="scientific">Stylophora pistillata</name>
    <name type="common">Smooth cauliflower coral</name>
    <dbReference type="NCBI Taxonomy" id="50429"/>
    <lineage>
        <taxon>Eukaryota</taxon>
        <taxon>Metazoa</taxon>
        <taxon>Cnidaria</taxon>
        <taxon>Anthozoa</taxon>
        <taxon>Hexacorallia</taxon>
        <taxon>Scleractinia</taxon>
        <taxon>Astrocoeniina</taxon>
        <taxon>Pocilloporidae</taxon>
        <taxon>Stylophora</taxon>
    </lineage>
</organism>
<dbReference type="GO" id="GO:1902495">
    <property type="term" value="C:transmembrane transporter complex"/>
    <property type="evidence" value="ECO:0007669"/>
    <property type="project" value="TreeGrafter"/>
</dbReference>
<evidence type="ECO:0000313" key="10">
    <source>
        <dbReference type="Proteomes" id="UP000225706"/>
    </source>
</evidence>
<feature type="repeat" description="ANK" evidence="8">
    <location>
        <begin position="72"/>
        <end position="104"/>
    </location>
</feature>
<evidence type="ECO:0000256" key="5">
    <source>
        <dbReference type="ARBA" id="ARBA00023065"/>
    </source>
</evidence>
<dbReference type="PANTHER" id="PTHR47143">
    <property type="entry name" value="TRANSIENT RECEPTOR POTENTIAL CATION CHANNEL PROTEIN PAINLESS"/>
    <property type="match status" value="1"/>
</dbReference>
<evidence type="ECO:0000256" key="8">
    <source>
        <dbReference type="PROSITE-ProRule" id="PRU00023"/>
    </source>
</evidence>
<keyword evidence="3" id="KW-0677">Repeat</keyword>
<keyword evidence="5" id="KW-0406">Ion transport</keyword>
<dbReference type="PANTHER" id="PTHR47143:SF1">
    <property type="entry name" value="ION_TRANS DOMAIN-CONTAINING PROTEIN"/>
    <property type="match status" value="1"/>
</dbReference>
<evidence type="ECO:0000256" key="2">
    <source>
        <dbReference type="ARBA" id="ARBA00022606"/>
    </source>
</evidence>
<keyword evidence="7" id="KW-0407">Ion channel</keyword>
<dbReference type="Proteomes" id="UP000225706">
    <property type="component" value="Unassembled WGS sequence"/>
</dbReference>
<dbReference type="GO" id="GO:0022857">
    <property type="term" value="F:transmembrane transporter activity"/>
    <property type="evidence" value="ECO:0007669"/>
    <property type="project" value="TreeGrafter"/>
</dbReference>
<evidence type="ECO:0000256" key="7">
    <source>
        <dbReference type="ARBA" id="ARBA00023303"/>
    </source>
</evidence>
<accession>A0A2B4SS72</accession>
<dbReference type="Pfam" id="PF12796">
    <property type="entry name" value="Ank_2"/>
    <property type="match status" value="1"/>
</dbReference>
<dbReference type="AlphaFoldDB" id="A0A2B4SS72"/>
<dbReference type="GO" id="GO:0034220">
    <property type="term" value="P:monoatomic ion transmembrane transport"/>
    <property type="evidence" value="ECO:0007669"/>
    <property type="project" value="UniProtKB-KW"/>
</dbReference>